<dbReference type="GO" id="GO:0004672">
    <property type="term" value="F:protein kinase activity"/>
    <property type="evidence" value="ECO:0007669"/>
    <property type="project" value="InterPro"/>
</dbReference>
<dbReference type="Proteomes" id="UP001165122">
    <property type="component" value="Unassembled WGS sequence"/>
</dbReference>
<accession>A0A9W7KZ17</accession>
<dbReference type="InterPro" id="IPR004147">
    <property type="entry name" value="ABC1_dom"/>
</dbReference>
<evidence type="ECO:0000313" key="3">
    <source>
        <dbReference type="EMBL" id="GMI16356.1"/>
    </source>
</evidence>
<comment type="caution">
    <text evidence="3">The sequence shown here is derived from an EMBL/GenBank/DDBJ whole genome shotgun (WGS) entry which is preliminary data.</text>
</comment>
<evidence type="ECO:0000313" key="4">
    <source>
        <dbReference type="Proteomes" id="UP001165122"/>
    </source>
</evidence>
<evidence type="ECO:0000256" key="1">
    <source>
        <dbReference type="ARBA" id="ARBA00009670"/>
    </source>
</evidence>
<feature type="domain" description="Protein kinase" evidence="2">
    <location>
        <begin position="156"/>
        <end position="480"/>
    </location>
</feature>
<dbReference type="EMBL" id="BRXW01000250">
    <property type="protein sequence ID" value="GMI16356.1"/>
    <property type="molecule type" value="Genomic_DNA"/>
</dbReference>
<proteinExistence type="inferred from homology"/>
<dbReference type="InterPro" id="IPR000719">
    <property type="entry name" value="Prot_kinase_dom"/>
</dbReference>
<gene>
    <name evidence="3" type="ORF">TrLO_g12901</name>
</gene>
<dbReference type="CDD" id="cd05121">
    <property type="entry name" value="ABC1_ADCK3-like"/>
    <property type="match status" value="1"/>
</dbReference>
<name>A0A9W7KZ17_9STRA</name>
<dbReference type="PANTHER" id="PTHR10566:SF117">
    <property type="entry name" value="UNUSUAL PROTEIN KINASE-RELATED"/>
    <property type="match status" value="1"/>
</dbReference>
<keyword evidence="4" id="KW-1185">Reference proteome</keyword>
<reference evidence="4" key="1">
    <citation type="journal article" date="2023" name="Commun. Biol.">
        <title>Genome analysis of Parmales, the sister group of diatoms, reveals the evolutionary specialization of diatoms from phago-mixotrophs to photoautotrophs.</title>
        <authorList>
            <person name="Ban H."/>
            <person name="Sato S."/>
            <person name="Yoshikawa S."/>
            <person name="Yamada K."/>
            <person name="Nakamura Y."/>
            <person name="Ichinomiya M."/>
            <person name="Sato N."/>
            <person name="Blanc-Mathieu R."/>
            <person name="Endo H."/>
            <person name="Kuwata A."/>
            <person name="Ogata H."/>
        </authorList>
    </citation>
    <scope>NUCLEOTIDE SEQUENCE [LARGE SCALE GENOMIC DNA]</scope>
    <source>
        <strain evidence="4">NIES 3700</strain>
    </source>
</reference>
<dbReference type="Pfam" id="PF03109">
    <property type="entry name" value="ABC1"/>
    <property type="match status" value="1"/>
</dbReference>
<dbReference type="OrthoDB" id="427480at2759"/>
<comment type="similarity">
    <text evidence="1">Belongs to the protein kinase superfamily. ADCK protein kinase family.</text>
</comment>
<dbReference type="InterPro" id="IPR011009">
    <property type="entry name" value="Kinase-like_dom_sf"/>
</dbReference>
<evidence type="ECO:0000259" key="2">
    <source>
        <dbReference type="PROSITE" id="PS50011"/>
    </source>
</evidence>
<dbReference type="PANTHER" id="PTHR10566">
    <property type="entry name" value="CHAPERONE-ACTIVITY OF BC1 COMPLEX CABC1 -RELATED"/>
    <property type="match status" value="1"/>
</dbReference>
<dbReference type="PROSITE" id="PS50011">
    <property type="entry name" value="PROTEIN_KINASE_DOM"/>
    <property type="match status" value="1"/>
</dbReference>
<dbReference type="InterPro" id="IPR050154">
    <property type="entry name" value="UbiB_kinase"/>
</dbReference>
<dbReference type="SUPFAM" id="SSF56112">
    <property type="entry name" value="Protein kinase-like (PK-like)"/>
    <property type="match status" value="1"/>
</dbReference>
<dbReference type="GO" id="GO:0005524">
    <property type="term" value="F:ATP binding"/>
    <property type="evidence" value="ECO:0007669"/>
    <property type="project" value="InterPro"/>
</dbReference>
<dbReference type="AlphaFoldDB" id="A0A9W7KZ17"/>
<sequence>MATHRASKLIFGTPVAGSLGFYVYVLLPCASPPSNHSYSHCCPTNPIEKTTTPPPLSPTTYTSHYTHRPFTTLTRLSTVLTSLVPLLLSPSPTSVKNRLTTLGPAWIKLGQQLSIRPDLLPPSYITSLTSLCDSVPPFPISYANQVVDEKEELNNLGEITYEAGASLGCVYSAVWKGKKVAVKVQRPGIFENVTLDFHVLKILAHLHDILIPSITHQKPYMLKMVNDFTLSSIKELDYINESENQTYFRNTLNHFPIKIPEIYYASEKILVSEWIEGRNLTELNEKEIQELIPLGVEVFLFMLLNCSKFHADPHPGNLLKTRTGELAILDFGLVASLQPHERENLKSAVEHLLRGRYDLLVNEDSVKLGFLTPEADMKTIEPLITHLLTSGLLLQASQRRSNFKNISSSLNEIFFDHPFTVPPFFALVTRGVAVLEGVALKGDMEFDIWKEAERHVVRRVKGKVGGWFGGWFKRSNTTQE</sequence>
<organism evidence="3 4">
    <name type="scientific">Triparma laevis f. longispina</name>
    <dbReference type="NCBI Taxonomy" id="1714387"/>
    <lineage>
        <taxon>Eukaryota</taxon>
        <taxon>Sar</taxon>
        <taxon>Stramenopiles</taxon>
        <taxon>Ochrophyta</taxon>
        <taxon>Bolidophyceae</taxon>
        <taxon>Parmales</taxon>
        <taxon>Triparmaceae</taxon>
        <taxon>Triparma</taxon>
    </lineage>
</organism>
<protein>
    <recommendedName>
        <fullName evidence="2">Protein kinase domain-containing protein</fullName>
    </recommendedName>
</protein>